<reference evidence="2" key="1">
    <citation type="journal article" date="2019" name="Int. J. Syst. Evol. Microbiol.">
        <title>The Global Catalogue of Microorganisms (GCM) 10K type strain sequencing project: providing services to taxonomists for standard genome sequencing and annotation.</title>
        <authorList>
            <consortium name="The Broad Institute Genomics Platform"/>
            <consortium name="The Broad Institute Genome Sequencing Center for Infectious Disease"/>
            <person name="Wu L."/>
            <person name="Ma J."/>
        </authorList>
    </citation>
    <scope>NUCLEOTIDE SEQUENCE [LARGE SCALE GENOMIC DNA]</scope>
    <source>
        <strain evidence="2">CGMCC 4.7242</strain>
    </source>
</reference>
<comment type="caution">
    <text evidence="1">The sequence shown here is derived from an EMBL/GenBank/DDBJ whole genome shotgun (WGS) entry which is preliminary data.</text>
</comment>
<dbReference type="Pfam" id="PF11164">
    <property type="entry name" value="DUF2948"/>
    <property type="match status" value="1"/>
</dbReference>
<evidence type="ECO:0000313" key="1">
    <source>
        <dbReference type="EMBL" id="MFD1911414.1"/>
    </source>
</evidence>
<sequence length="163" mass="18095">MNDASFEDGKETPLNLKALEADDLPVIAALVQDAVFPATEMRWQPRLRRFAILLNRFRWEDRAAAERSGRPFERVQAVLCFDDVLKVASNGLDPRDGDVVLSLLSLGWEPGEDGTGRLTLILAGDGAIALDVECLDVTLRDVTRPYMAPSRRAPDHPDQPEID</sequence>
<evidence type="ECO:0000313" key="2">
    <source>
        <dbReference type="Proteomes" id="UP001597353"/>
    </source>
</evidence>
<accession>A0ABW4S1C8</accession>
<name>A0ABW4S1C8_9RHOB</name>
<dbReference type="InterPro" id="IPR021335">
    <property type="entry name" value="DUF2948"/>
</dbReference>
<proteinExistence type="predicted"/>
<protein>
    <submittedName>
        <fullName evidence="1">DUF2948 family protein</fullName>
    </submittedName>
</protein>
<dbReference type="EMBL" id="JBHUGH010000003">
    <property type="protein sequence ID" value="MFD1911414.1"/>
    <property type="molecule type" value="Genomic_DNA"/>
</dbReference>
<gene>
    <name evidence="1" type="ORF">ACFSGJ_04205</name>
</gene>
<dbReference type="Proteomes" id="UP001597353">
    <property type="component" value="Unassembled WGS sequence"/>
</dbReference>
<organism evidence="1 2">
    <name type="scientific">Halodurantibacterium flavum</name>
    <dbReference type="NCBI Taxonomy" id="1382802"/>
    <lineage>
        <taxon>Bacteria</taxon>
        <taxon>Pseudomonadati</taxon>
        <taxon>Pseudomonadota</taxon>
        <taxon>Alphaproteobacteria</taxon>
        <taxon>Rhodobacterales</taxon>
        <taxon>Paracoccaceae</taxon>
        <taxon>Halodurantibacterium</taxon>
    </lineage>
</organism>
<keyword evidence="2" id="KW-1185">Reference proteome</keyword>
<dbReference type="RefSeq" id="WP_390259744.1">
    <property type="nucleotide sequence ID" value="NZ_JBHUGH010000003.1"/>
</dbReference>